<evidence type="ECO:0000313" key="3">
    <source>
        <dbReference type="Proteomes" id="UP001519460"/>
    </source>
</evidence>
<dbReference type="PANTHER" id="PTHR11220:SF1">
    <property type="entry name" value="HEME-BINDING PROTEIN 2"/>
    <property type="match status" value="1"/>
</dbReference>
<comment type="caution">
    <text evidence="2">The sequence shown here is derived from an EMBL/GenBank/DDBJ whole genome shotgun (WGS) entry which is preliminary data.</text>
</comment>
<protein>
    <submittedName>
        <fullName evidence="2">Uncharacterized protein</fullName>
    </submittedName>
</protein>
<dbReference type="EMBL" id="JACVVK020000173">
    <property type="protein sequence ID" value="KAK7486767.1"/>
    <property type="molecule type" value="Genomic_DNA"/>
</dbReference>
<accession>A0ABD0KI91</accession>
<dbReference type="Pfam" id="PF04832">
    <property type="entry name" value="SOUL"/>
    <property type="match status" value="1"/>
</dbReference>
<reference evidence="2 3" key="1">
    <citation type="journal article" date="2023" name="Sci. Data">
        <title>Genome assembly of the Korean intertidal mud-creeper Batillaria attramentaria.</title>
        <authorList>
            <person name="Patra A.K."/>
            <person name="Ho P.T."/>
            <person name="Jun S."/>
            <person name="Lee S.J."/>
            <person name="Kim Y."/>
            <person name="Won Y.J."/>
        </authorList>
    </citation>
    <scope>NUCLEOTIDE SEQUENCE [LARGE SCALE GENOMIC DNA]</scope>
    <source>
        <strain evidence="2">Wonlab-2016</strain>
    </source>
</reference>
<comment type="similarity">
    <text evidence="1">Belongs to the HEBP family.</text>
</comment>
<dbReference type="AlphaFoldDB" id="A0ABD0KI91"/>
<gene>
    <name evidence="2" type="ORF">BaRGS_00021914</name>
</gene>
<organism evidence="2 3">
    <name type="scientific">Batillaria attramentaria</name>
    <dbReference type="NCBI Taxonomy" id="370345"/>
    <lineage>
        <taxon>Eukaryota</taxon>
        <taxon>Metazoa</taxon>
        <taxon>Spiralia</taxon>
        <taxon>Lophotrochozoa</taxon>
        <taxon>Mollusca</taxon>
        <taxon>Gastropoda</taxon>
        <taxon>Caenogastropoda</taxon>
        <taxon>Sorbeoconcha</taxon>
        <taxon>Cerithioidea</taxon>
        <taxon>Batillariidae</taxon>
        <taxon>Batillaria</taxon>
    </lineage>
</organism>
<sequence>RGVDTKYLIIHSSRSDTWPAAATVRHLVLNLRRFAKSKSKAMNCAITTKQSGHQPRWRVHHVTAPTVKMFFTLFNYIDGHNADDVKIPMTAPVVTTMAHGQGPNCASNFTMHFMIPQAQWSKPIEPTDPKVHIVTLPAMDVYVRSFSGFPKDGEYTQQAADLYQSLPKSSNVTVDTQAFYSAGYDGPYQFSHRHNEVWIRRL</sequence>
<name>A0ABD0KI91_9CAEN</name>
<feature type="non-terminal residue" evidence="2">
    <location>
        <position position="1"/>
    </location>
</feature>
<keyword evidence="3" id="KW-1185">Reference proteome</keyword>
<dbReference type="FunFam" id="3.20.80.10:FF:000002">
    <property type="entry name" value="Heme-binding protein 2"/>
    <property type="match status" value="1"/>
</dbReference>
<evidence type="ECO:0000313" key="2">
    <source>
        <dbReference type="EMBL" id="KAK7486767.1"/>
    </source>
</evidence>
<dbReference type="PANTHER" id="PTHR11220">
    <property type="entry name" value="HEME-BINDING PROTEIN-RELATED"/>
    <property type="match status" value="1"/>
</dbReference>
<dbReference type="Gene3D" id="3.20.80.10">
    <property type="entry name" value="Regulatory factor, effector binding domain"/>
    <property type="match status" value="1"/>
</dbReference>
<evidence type="ECO:0000256" key="1">
    <source>
        <dbReference type="ARBA" id="ARBA00009817"/>
    </source>
</evidence>
<dbReference type="SUPFAM" id="SSF55136">
    <property type="entry name" value="Probable bacterial effector-binding domain"/>
    <property type="match status" value="1"/>
</dbReference>
<dbReference type="Proteomes" id="UP001519460">
    <property type="component" value="Unassembled WGS sequence"/>
</dbReference>
<proteinExistence type="inferred from homology"/>
<dbReference type="InterPro" id="IPR011256">
    <property type="entry name" value="Reg_factor_effector_dom_sf"/>
</dbReference>
<dbReference type="InterPro" id="IPR006917">
    <property type="entry name" value="SOUL_heme-bd"/>
</dbReference>